<dbReference type="EMBL" id="JAAIKR010000003">
    <property type="protein sequence ID" value="MBR9727466.1"/>
    <property type="molecule type" value="Genomic_DNA"/>
</dbReference>
<sequence>MTPPASPLANMQDIQLPPEVHAWPITLGYWLILLVVICTIIAITLYLKKKRKQHGARKAGLSLFEALDPHSDNFATEVNQLLKRVAMSYLPRNSIAALDGEPWGKWLDLRLPKQQQGQIGLLLIKRHQQANLTQAEQQQLALLANSWLKSRTPFPAITSEDSAC</sequence>
<protein>
    <submittedName>
        <fullName evidence="2">DUF4381 domain-containing protein</fullName>
    </submittedName>
</protein>
<keyword evidence="1" id="KW-0472">Membrane</keyword>
<accession>A0ABS5I0B7</accession>
<evidence type="ECO:0000313" key="2">
    <source>
        <dbReference type="EMBL" id="MBR9727466.1"/>
    </source>
</evidence>
<comment type="caution">
    <text evidence="2">The sequence shown here is derived from an EMBL/GenBank/DDBJ whole genome shotgun (WGS) entry which is preliminary data.</text>
</comment>
<gene>
    <name evidence="2" type="ORF">G3R48_05620</name>
</gene>
<keyword evidence="3" id="KW-1185">Reference proteome</keyword>
<dbReference type="Proteomes" id="UP000811844">
    <property type="component" value="Unassembled WGS sequence"/>
</dbReference>
<keyword evidence="1" id="KW-1133">Transmembrane helix</keyword>
<dbReference type="RefSeq" id="WP_153662393.1">
    <property type="nucleotide sequence ID" value="NZ_JAAIKR010000003.1"/>
</dbReference>
<name>A0ABS5I0B7_9GAMM</name>
<reference evidence="2 3" key="1">
    <citation type="submission" date="2020-02" db="EMBL/GenBank/DDBJ databases">
        <title>Shewanella WXL01 sp. nov., a marine bacterium isolated from green algae in Luhuitou Fringing Reef (Northern South China Sea).</title>
        <authorList>
            <person name="Wang X."/>
        </authorList>
    </citation>
    <scope>NUCLEOTIDE SEQUENCE [LARGE SCALE GENOMIC DNA]</scope>
    <source>
        <strain evidence="2 3">MCCC 1A01895</strain>
    </source>
</reference>
<evidence type="ECO:0000313" key="3">
    <source>
        <dbReference type="Proteomes" id="UP000811844"/>
    </source>
</evidence>
<proteinExistence type="predicted"/>
<organism evidence="2 3">
    <name type="scientific">Shewanella intestini</name>
    <dbReference type="NCBI Taxonomy" id="2017544"/>
    <lineage>
        <taxon>Bacteria</taxon>
        <taxon>Pseudomonadati</taxon>
        <taxon>Pseudomonadota</taxon>
        <taxon>Gammaproteobacteria</taxon>
        <taxon>Alteromonadales</taxon>
        <taxon>Shewanellaceae</taxon>
        <taxon>Shewanella</taxon>
    </lineage>
</organism>
<evidence type="ECO:0000256" key="1">
    <source>
        <dbReference type="SAM" id="Phobius"/>
    </source>
</evidence>
<dbReference type="Pfam" id="PF14316">
    <property type="entry name" value="DUF4381"/>
    <property type="match status" value="1"/>
</dbReference>
<dbReference type="InterPro" id="IPR025489">
    <property type="entry name" value="DUF4381"/>
</dbReference>
<keyword evidence="1" id="KW-0812">Transmembrane</keyword>
<feature type="transmembrane region" description="Helical" evidence="1">
    <location>
        <begin position="27"/>
        <end position="47"/>
    </location>
</feature>